<sequence length="535" mass="60025">MDNECDCSSRTRGVSKAPIPIGDYDISLNPTLSASSCRKRTYCHRTEVSPSPTQSNSSTTSKASYFQCNGSDHHHCDLGLTCILFPSSYHRSYYLPKKHPLWAEAITIPRRISSLAFESSLKNMEKVCSTSEYLSASPEASDSSRSSFRLDLSGKRLEYVQKVLEDVRTWHKEVSMSISRSRSATHESCHQNNFDIVPRQVHKQQTHHIISAFMDPLQQNISWTHVSNGDYTTSRRYTSMSLCPESNCSTLWKIDPIPSSIYKSKRMQITGIKRIPRPVPSPRISSLGATMFPRRRNAIRGRILPKPVSIVYPTMKQHSCQPQATENGLFNPDHDRCFGSYWDGESSLADTQVNGKIDDTDFSPRIFAQTKLIFHALDQSYKDIGGQDHKDGISRSGTVVRLSARHSSLQASESIFKTPSSQENEEEKARRHIAFVHSALRNLVPFEISHYLYRVSQSSETCNDSGETFLNSFSDIAPPYIRSNPAFQSSKVLEQDGDSTPGFGFSFKRTSNERPPLQPPDTIDDPGASALGTAF</sequence>
<evidence type="ECO:0000313" key="2">
    <source>
        <dbReference type="EMBL" id="TGO28333.1"/>
    </source>
</evidence>
<evidence type="ECO:0000256" key="1">
    <source>
        <dbReference type="SAM" id="MobiDB-lite"/>
    </source>
</evidence>
<gene>
    <name evidence="2" type="ORF">BPAE_0029g00620</name>
</gene>
<protein>
    <submittedName>
        <fullName evidence="2">Uncharacterized protein</fullName>
    </submittedName>
</protein>
<dbReference type="EMBL" id="PQXI01000029">
    <property type="protein sequence ID" value="TGO28333.1"/>
    <property type="molecule type" value="Genomic_DNA"/>
</dbReference>
<name>A0A4Z1G1Z4_9HELO</name>
<dbReference type="AlphaFoldDB" id="A0A4Z1G1Z4"/>
<accession>A0A4Z1G1Z4</accession>
<evidence type="ECO:0000313" key="3">
    <source>
        <dbReference type="Proteomes" id="UP000297910"/>
    </source>
</evidence>
<organism evidence="2 3">
    <name type="scientific">Botrytis paeoniae</name>
    <dbReference type="NCBI Taxonomy" id="278948"/>
    <lineage>
        <taxon>Eukaryota</taxon>
        <taxon>Fungi</taxon>
        <taxon>Dikarya</taxon>
        <taxon>Ascomycota</taxon>
        <taxon>Pezizomycotina</taxon>
        <taxon>Leotiomycetes</taxon>
        <taxon>Helotiales</taxon>
        <taxon>Sclerotiniaceae</taxon>
        <taxon>Botrytis</taxon>
    </lineage>
</organism>
<keyword evidence="3" id="KW-1185">Reference proteome</keyword>
<feature type="region of interest" description="Disordered" evidence="1">
    <location>
        <begin position="502"/>
        <end position="535"/>
    </location>
</feature>
<dbReference type="Proteomes" id="UP000297910">
    <property type="component" value="Unassembled WGS sequence"/>
</dbReference>
<reference evidence="2 3" key="1">
    <citation type="submission" date="2017-12" db="EMBL/GenBank/DDBJ databases">
        <title>Comparative genomics of Botrytis spp.</title>
        <authorList>
            <person name="Valero-Jimenez C.A."/>
            <person name="Tapia P."/>
            <person name="Veloso J."/>
            <person name="Silva-Moreno E."/>
            <person name="Staats M."/>
            <person name="Valdes J.H."/>
            <person name="Van Kan J.A.L."/>
        </authorList>
    </citation>
    <scope>NUCLEOTIDE SEQUENCE [LARGE SCALE GENOMIC DNA]</scope>
    <source>
        <strain evidence="2 3">Bp0003</strain>
    </source>
</reference>
<proteinExistence type="predicted"/>
<comment type="caution">
    <text evidence="2">The sequence shown here is derived from an EMBL/GenBank/DDBJ whole genome shotgun (WGS) entry which is preliminary data.</text>
</comment>